<dbReference type="HOGENOM" id="CLU_3133552_0_0_7"/>
<comment type="caution">
    <text evidence="1">The sequence shown here is derived from an EMBL/GenBank/DDBJ whole genome shotgun (WGS) entry which is preliminary data.</text>
</comment>
<accession>W4M0P9</accession>
<gene>
    <name evidence="1" type="ORF">ETSY2_31915</name>
</gene>
<dbReference type="AlphaFoldDB" id="W4M0P9"/>
<organism evidence="1 2">
    <name type="scientific">Candidatus Entotheonella gemina</name>
    <dbReference type="NCBI Taxonomy" id="1429439"/>
    <lineage>
        <taxon>Bacteria</taxon>
        <taxon>Pseudomonadati</taxon>
        <taxon>Nitrospinota/Tectimicrobiota group</taxon>
        <taxon>Candidatus Tectimicrobiota</taxon>
        <taxon>Candidatus Entotheonellia</taxon>
        <taxon>Candidatus Entotheonellales</taxon>
        <taxon>Candidatus Entotheonellaceae</taxon>
        <taxon>Candidatus Entotheonella</taxon>
    </lineage>
</organism>
<dbReference type="EMBL" id="AZHX01001359">
    <property type="protein sequence ID" value="ETX03899.1"/>
    <property type="molecule type" value="Genomic_DNA"/>
</dbReference>
<name>W4M0P9_9BACT</name>
<keyword evidence="2" id="KW-1185">Reference proteome</keyword>
<evidence type="ECO:0000313" key="2">
    <source>
        <dbReference type="Proteomes" id="UP000019140"/>
    </source>
</evidence>
<protein>
    <submittedName>
        <fullName evidence="1">Uncharacterized protein</fullName>
    </submittedName>
</protein>
<sequence length="49" mass="5604">MVTVMIDLLARNEKRRAFIITVELGEEQQGVKKRRLKSFGTETLIPISS</sequence>
<dbReference type="Proteomes" id="UP000019140">
    <property type="component" value="Unassembled WGS sequence"/>
</dbReference>
<reference evidence="1 2" key="1">
    <citation type="journal article" date="2014" name="Nature">
        <title>An environmental bacterial taxon with a large and distinct metabolic repertoire.</title>
        <authorList>
            <person name="Wilson M.C."/>
            <person name="Mori T."/>
            <person name="Ruckert C."/>
            <person name="Uria A.R."/>
            <person name="Helf M.J."/>
            <person name="Takada K."/>
            <person name="Gernert C."/>
            <person name="Steffens U.A."/>
            <person name="Heycke N."/>
            <person name="Schmitt S."/>
            <person name="Rinke C."/>
            <person name="Helfrich E.J."/>
            <person name="Brachmann A.O."/>
            <person name="Gurgui C."/>
            <person name="Wakimoto T."/>
            <person name="Kracht M."/>
            <person name="Crusemann M."/>
            <person name="Hentschel U."/>
            <person name="Abe I."/>
            <person name="Matsunaga S."/>
            <person name="Kalinowski J."/>
            <person name="Takeyama H."/>
            <person name="Piel J."/>
        </authorList>
    </citation>
    <scope>NUCLEOTIDE SEQUENCE [LARGE SCALE GENOMIC DNA]</scope>
    <source>
        <strain evidence="2">TSY2</strain>
    </source>
</reference>
<evidence type="ECO:0000313" key="1">
    <source>
        <dbReference type="EMBL" id="ETX03899.1"/>
    </source>
</evidence>
<proteinExistence type="predicted"/>